<dbReference type="AlphaFoldDB" id="A0AAD5BWZ9"/>
<dbReference type="Proteomes" id="UP001206925">
    <property type="component" value="Unassembled WGS sequence"/>
</dbReference>
<accession>A0AAD5BWZ9</accession>
<organism evidence="1 2">
    <name type="scientific">Ambrosia artemisiifolia</name>
    <name type="common">Common ragweed</name>
    <dbReference type="NCBI Taxonomy" id="4212"/>
    <lineage>
        <taxon>Eukaryota</taxon>
        <taxon>Viridiplantae</taxon>
        <taxon>Streptophyta</taxon>
        <taxon>Embryophyta</taxon>
        <taxon>Tracheophyta</taxon>
        <taxon>Spermatophyta</taxon>
        <taxon>Magnoliopsida</taxon>
        <taxon>eudicotyledons</taxon>
        <taxon>Gunneridae</taxon>
        <taxon>Pentapetalae</taxon>
        <taxon>asterids</taxon>
        <taxon>campanulids</taxon>
        <taxon>Asterales</taxon>
        <taxon>Asteraceae</taxon>
        <taxon>Asteroideae</taxon>
        <taxon>Heliantheae alliance</taxon>
        <taxon>Heliantheae</taxon>
        <taxon>Ambrosia</taxon>
    </lineage>
</organism>
<evidence type="ECO:0000313" key="2">
    <source>
        <dbReference type="Proteomes" id="UP001206925"/>
    </source>
</evidence>
<comment type="caution">
    <text evidence="1">The sequence shown here is derived from an EMBL/GenBank/DDBJ whole genome shotgun (WGS) entry which is preliminary data.</text>
</comment>
<dbReference type="EMBL" id="JAMZMK010010483">
    <property type="protein sequence ID" value="KAI7731283.1"/>
    <property type="molecule type" value="Genomic_DNA"/>
</dbReference>
<keyword evidence="2" id="KW-1185">Reference proteome</keyword>
<evidence type="ECO:0000313" key="1">
    <source>
        <dbReference type="EMBL" id="KAI7731283.1"/>
    </source>
</evidence>
<protein>
    <submittedName>
        <fullName evidence="1">Uncharacterized protein</fullName>
    </submittedName>
</protein>
<name>A0AAD5BWZ9_AMBAR</name>
<proteinExistence type="predicted"/>
<reference evidence="1" key="1">
    <citation type="submission" date="2022-06" db="EMBL/GenBank/DDBJ databases">
        <title>Uncovering the hologenomic basis of an extraordinary plant invasion.</title>
        <authorList>
            <person name="Bieker V.C."/>
            <person name="Martin M.D."/>
            <person name="Gilbert T."/>
            <person name="Hodgins K."/>
            <person name="Battlay P."/>
            <person name="Petersen B."/>
            <person name="Wilson J."/>
        </authorList>
    </citation>
    <scope>NUCLEOTIDE SEQUENCE</scope>
    <source>
        <strain evidence="1">AA19_3_7</strain>
        <tissue evidence="1">Leaf</tissue>
    </source>
</reference>
<gene>
    <name evidence="1" type="ORF">M8C21_002559</name>
</gene>
<sequence>MQVWFKFNQQRLLMEVGLAAKREDVAAMDPVAVKTMFLNEDEFRFCRVLLATTLGFGQFLSRRWRFVTIW</sequence>